<proteinExistence type="predicted"/>
<dbReference type="Pfam" id="PF12833">
    <property type="entry name" value="HTH_18"/>
    <property type="match status" value="1"/>
</dbReference>
<dbReference type="AlphaFoldDB" id="A0A3A1VQ61"/>
<keyword evidence="3" id="KW-0804">Transcription</keyword>
<feature type="domain" description="HTH araC/xylS-type" evidence="4">
    <location>
        <begin position="197"/>
        <end position="295"/>
    </location>
</feature>
<evidence type="ECO:0000256" key="3">
    <source>
        <dbReference type="ARBA" id="ARBA00023163"/>
    </source>
</evidence>
<evidence type="ECO:0000259" key="4">
    <source>
        <dbReference type="PROSITE" id="PS01124"/>
    </source>
</evidence>
<accession>A0A3A1VQ61</accession>
<dbReference type="InterPro" id="IPR020449">
    <property type="entry name" value="Tscrpt_reg_AraC-type_HTH"/>
</dbReference>
<sequence length="299" mass="34521">MTYPKELREVTKLAEKNYPFMIFFNQCPGARAGQSILFLHWHEHFEVIMMQQGTGIFHIDSQPYEASPGDVLFVPAGGLHTGFSSYEGDIAFVSIVFNGALFNDFVHDPLHAKYVRPYLEGRVQLPVKPALHKPACAAQYKLLDEVIAEFQANRPAYQLIIKSQLHLLFTLLARTFLPLQLPEHVNNRYTENRERFKALIEYIESNFADKLTVEEAAGRLNLNPYHFCKMFKKITGRTFIEYVNMCRMNEAERLLREESLSVTEIAGRVGCDNPNYFTKLFKQYKGMTPSQLRKQAVVW</sequence>
<dbReference type="EMBL" id="QXQA01000002">
    <property type="protein sequence ID" value="RIX59610.1"/>
    <property type="molecule type" value="Genomic_DNA"/>
</dbReference>
<dbReference type="GO" id="GO:0043565">
    <property type="term" value="F:sequence-specific DNA binding"/>
    <property type="evidence" value="ECO:0007669"/>
    <property type="project" value="InterPro"/>
</dbReference>
<dbReference type="SMART" id="SM00342">
    <property type="entry name" value="HTH_ARAC"/>
    <property type="match status" value="1"/>
</dbReference>
<keyword evidence="6" id="KW-1185">Reference proteome</keyword>
<name>A0A3A1VQ61_9BACL</name>
<evidence type="ECO:0000256" key="1">
    <source>
        <dbReference type="ARBA" id="ARBA00023015"/>
    </source>
</evidence>
<evidence type="ECO:0000256" key="2">
    <source>
        <dbReference type="ARBA" id="ARBA00023125"/>
    </source>
</evidence>
<gene>
    <name evidence="5" type="ORF">D3P08_05600</name>
</gene>
<dbReference type="PRINTS" id="PR00032">
    <property type="entry name" value="HTHARAC"/>
</dbReference>
<dbReference type="PROSITE" id="PS01124">
    <property type="entry name" value="HTH_ARAC_FAMILY_2"/>
    <property type="match status" value="1"/>
</dbReference>
<dbReference type="SUPFAM" id="SSF51215">
    <property type="entry name" value="Regulatory protein AraC"/>
    <property type="match status" value="1"/>
</dbReference>
<keyword evidence="2" id="KW-0238">DNA-binding</keyword>
<dbReference type="Proteomes" id="UP000266482">
    <property type="component" value="Unassembled WGS sequence"/>
</dbReference>
<dbReference type="GO" id="GO:0003700">
    <property type="term" value="F:DNA-binding transcription factor activity"/>
    <property type="evidence" value="ECO:0007669"/>
    <property type="project" value="InterPro"/>
</dbReference>
<dbReference type="InterPro" id="IPR037923">
    <property type="entry name" value="HTH-like"/>
</dbReference>
<reference evidence="5 6" key="1">
    <citation type="submission" date="2018-09" db="EMBL/GenBank/DDBJ databases">
        <title>Paenibacillus aracenensis nov. sp. isolated from a cave in southern Spain.</title>
        <authorList>
            <person name="Jurado V."/>
            <person name="Gutierrez-Patricio S."/>
            <person name="Gonzalez-Pimentel J.L."/>
            <person name="Miller A.Z."/>
            <person name="Laiz L."/>
            <person name="Saiz-Jimenez C."/>
        </authorList>
    </citation>
    <scope>NUCLEOTIDE SEQUENCE [LARGE SCALE GENOMIC DNA]</scope>
    <source>
        <strain evidence="5 6">DSM 22867</strain>
    </source>
</reference>
<evidence type="ECO:0000313" key="5">
    <source>
        <dbReference type="EMBL" id="RIX59610.1"/>
    </source>
</evidence>
<protein>
    <submittedName>
        <fullName evidence="5">AraC family transcriptional regulator</fullName>
    </submittedName>
</protein>
<evidence type="ECO:0000313" key="6">
    <source>
        <dbReference type="Proteomes" id="UP000266482"/>
    </source>
</evidence>
<dbReference type="Gene3D" id="1.10.10.60">
    <property type="entry name" value="Homeodomain-like"/>
    <property type="match status" value="2"/>
</dbReference>
<dbReference type="SUPFAM" id="SSF46689">
    <property type="entry name" value="Homeodomain-like"/>
    <property type="match status" value="2"/>
</dbReference>
<keyword evidence="1" id="KW-0805">Transcription regulation</keyword>
<comment type="caution">
    <text evidence="5">The sequence shown here is derived from an EMBL/GenBank/DDBJ whole genome shotgun (WGS) entry which is preliminary data.</text>
</comment>
<dbReference type="Gene3D" id="2.60.120.10">
    <property type="entry name" value="Jelly Rolls"/>
    <property type="match status" value="1"/>
</dbReference>
<dbReference type="PANTHER" id="PTHR43280">
    <property type="entry name" value="ARAC-FAMILY TRANSCRIPTIONAL REGULATOR"/>
    <property type="match status" value="1"/>
</dbReference>
<dbReference type="OrthoDB" id="9791615at2"/>
<dbReference type="InterPro" id="IPR003313">
    <property type="entry name" value="AraC-bd"/>
</dbReference>
<dbReference type="RefSeq" id="WP_119598442.1">
    <property type="nucleotide sequence ID" value="NZ_QXQA01000002.1"/>
</dbReference>
<dbReference type="InterPro" id="IPR018060">
    <property type="entry name" value="HTH_AraC"/>
</dbReference>
<dbReference type="InterPro" id="IPR009057">
    <property type="entry name" value="Homeodomain-like_sf"/>
</dbReference>
<organism evidence="5 6">
    <name type="scientific">Paenibacillus nanensis</name>
    <dbReference type="NCBI Taxonomy" id="393251"/>
    <lineage>
        <taxon>Bacteria</taxon>
        <taxon>Bacillati</taxon>
        <taxon>Bacillota</taxon>
        <taxon>Bacilli</taxon>
        <taxon>Bacillales</taxon>
        <taxon>Paenibacillaceae</taxon>
        <taxon>Paenibacillus</taxon>
    </lineage>
</organism>
<dbReference type="InterPro" id="IPR014710">
    <property type="entry name" value="RmlC-like_jellyroll"/>
</dbReference>
<dbReference type="Pfam" id="PF02311">
    <property type="entry name" value="AraC_binding"/>
    <property type="match status" value="1"/>
</dbReference>
<dbReference type="PANTHER" id="PTHR43280:SF28">
    <property type="entry name" value="HTH-TYPE TRANSCRIPTIONAL ACTIVATOR RHAS"/>
    <property type="match status" value="1"/>
</dbReference>